<feature type="non-terminal residue" evidence="1">
    <location>
        <position position="53"/>
    </location>
</feature>
<gene>
    <name evidence="1" type="ORF">KI387_012927</name>
</gene>
<evidence type="ECO:0000313" key="1">
    <source>
        <dbReference type="EMBL" id="KAH9301344.1"/>
    </source>
</evidence>
<sequence length="53" mass="6383">MEKREVIQFQGERRNKCMEEEWRDLCIPSQISHMVHGIGEGQDREYLIHNVIN</sequence>
<comment type="caution">
    <text evidence="1">The sequence shown here is derived from an EMBL/GenBank/DDBJ whole genome shotgun (WGS) entry which is preliminary data.</text>
</comment>
<protein>
    <submittedName>
        <fullName evidence="1">Uncharacterized protein</fullName>
    </submittedName>
</protein>
<evidence type="ECO:0000313" key="2">
    <source>
        <dbReference type="Proteomes" id="UP000824469"/>
    </source>
</evidence>
<name>A0AA38FCY7_TAXCH</name>
<dbReference type="AlphaFoldDB" id="A0AA38FCY7"/>
<reference evidence="1 2" key="1">
    <citation type="journal article" date="2021" name="Nat. Plants">
        <title>The Taxus genome provides insights into paclitaxel biosynthesis.</title>
        <authorList>
            <person name="Xiong X."/>
            <person name="Gou J."/>
            <person name="Liao Q."/>
            <person name="Li Y."/>
            <person name="Zhou Q."/>
            <person name="Bi G."/>
            <person name="Li C."/>
            <person name="Du R."/>
            <person name="Wang X."/>
            <person name="Sun T."/>
            <person name="Guo L."/>
            <person name="Liang H."/>
            <person name="Lu P."/>
            <person name="Wu Y."/>
            <person name="Zhang Z."/>
            <person name="Ro D.K."/>
            <person name="Shang Y."/>
            <person name="Huang S."/>
            <person name="Yan J."/>
        </authorList>
    </citation>
    <scope>NUCLEOTIDE SEQUENCE [LARGE SCALE GENOMIC DNA]</scope>
    <source>
        <strain evidence="1">Ta-2019</strain>
    </source>
</reference>
<organism evidence="1 2">
    <name type="scientific">Taxus chinensis</name>
    <name type="common">Chinese yew</name>
    <name type="synonym">Taxus wallichiana var. chinensis</name>
    <dbReference type="NCBI Taxonomy" id="29808"/>
    <lineage>
        <taxon>Eukaryota</taxon>
        <taxon>Viridiplantae</taxon>
        <taxon>Streptophyta</taxon>
        <taxon>Embryophyta</taxon>
        <taxon>Tracheophyta</taxon>
        <taxon>Spermatophyta</taxon>
        <taxon>Pinopsida</taxon>
        <taxon>Pinidae</taxon>
        <taxon>Conifers II</taxon>
        <taxon>Cupressales</taxon>
        <taxon>Taxaceae</taxon>
        <taxon>Taxus</taxon>
    </lineage>
</organism>
<proteinExistence type="predicted"/>
<accession>A0AA38FCY7</accession>
<dbReference type="EMBL" id="JAHRHJ020000009">
    <property type="protein sequence ID" value="KAH9301344.1"/>
    <property type="molecule type" value="Genomic_DNA"/>
</dbReference>
<keyword evidence="2" id="KW-1185">Reference proteome</keyword>
<dbReference type="Proteomes" id="UP000824469">
    <property type="component" value="Unassembled WGS sequence"/>
</dbReference>